<accession>A0A232LXF2</accession>
<dbReference type="GO" id="GO:0051536">
    <property type="term" value="F:iron-sulfur cluster binding"/>
    <property type="evidence" value="ECO:0007669"/>
    <property type="project" value="UniProtKB-KW"/>
</dbReference>
<dbReference type="Pfam" id="PF09243">
    <property type="entry name" value="Rsm22"/>
    <property type="match status" value="1"/>
</dbReference>
<dbReference type="PANTHER" id="PTHR13184:SF5">
    <property type="entry name" value="METHYLTRANSFERASE-LIKE PROTEIN 17, MITOCHONDRIAL"/>
    <property type="match status" value="1"/>
</dbReference>
<evidence type="ECO:0000313" key="10">
    <source>
        <dbReference type="Proteomes" id="UP000243515"/>
    </source>
</evidence>
<dbReference type="Proteomes" id="UP000243515">
    <property type="component" value="Unassembled WGS sequence"/>
</dbReference>
<feature type="region of interest" description="Disordered" evidence="8">
    <location>
        <begin position="645"/>
        <end position="668"/>
    </location>
</feature>
<dbReference type="OrthoDB" id="421327at2759"/>
<keyword evidence="4" id="KW-0408">Iron</keyword>
<feature type="region of interest" description="Disordered" evidence="8">
    <location>
        <begin position="814"/>
        <end position="840"/>
    </location>
</feature>
<name>A0A232LXF2_9EURO</name>
<dbReference type="GO" id="GO:0046872">
    <property type="term" value="F:metal ion binding"/>
    <property type="evidence" value="ECO:0007669"/>
    <property type="project" value="UniProtKB-KW"/>
</dbReference>
<feature type="compositionally biased region" description="Basic and acidic residues" evidence="8">
    <location>
        <begin position="170"/>
        <end position="188"/>
    </location>
</feature>
<comment type="function">
    <text evidence="7">Mitochondrial ribosome (mitoribosome) assembly factor. Binds at the interface of the head and body domains of the mitochondrial small ribosomal subunit (mt-SSU), occluding the mRNA channel and preventing compaction of the head domain towards the body. Probable inactive methyltransferase: retains the characteristic folding and ability to bind S-adenosyl-L-methionine, but it probably lost its methyltransferase activity.</text>
</comment>
<dbReference type="GO" id="GO:0003735">
    <property type="term" value="F:structural constituent of ribosome"/>
    <property type="evidence" value="ECO:0007669"/>
    <property type="project" value="TreeGrafter"/>
</dbReference>
<proteinExistence type="predicted"/>
<keyword evidence="3" id="KW-0809">Transit peptide</keyword>
<keyword evidence="5" id="KW-0411">Iron-sulfur</keyword>
<sequence>MRRWRHQAVGHIRHRFIQSLSSQRKSSSTHRDILSTSLPSQKLYQRPSFRKSLAGLRPTSTLVHGDTDENRKDMVYTLIDNINRQEDELAELLGDLNLLDDYEHILCMSGWELDDLFSGLIGHRNQQALEARVRMARQKFGDTVPEGHLNAIESKLYECLYGAPIITKEESKTQQTTRESHQLHHGDGTDGFEEVEFQRSDMDESDISEAYDLVKDSHEEEHLNMRRSKEIAKQLGGALIMEQFEEDEVADATPRVHPLTQAGKFSTDPSTIFLPKDTLTGPISAILSTFSNKHIAETAHRSFGGQWLPHSTMTPPSWAQIPQLPIPLYASQHNMGEMEANAYIAALFPGVYASVMSVLVEVRKRLGSDWIRQLICQDGGPRVLDVGGGGAGVLAWRDVIRAEWELMVPDRQLGSSIPLGKSTVITGSEALRHRASLMLENTTFLPRLPDYVHVRDSATLDDERAPPKRKQYDIIIVPHTLLQIEEDYLRKQHVQNLWSLLNPNGGVLILLEKGRQRGFEAIAGARQLLLERHISSPASTEHESVTQSDDDSFVKKERGMIIAPCTNHQKCPMYLFHGQSRGRRDYCRFEQRYIRPLFLQRIVGAKDHNHEDVEFSYIAVQRGVDLREMKSIVQGNEATEAAFVGYGDSPSKEDSSGESAASIGGTNAPETAIPFNPLSLPRTILSPMKRRGHVIFDVCTPAGRIERWTVPRSFSRQAYRDARKAQWGDLWALGAKTRVARSLSLGKKNDDKSERLRMRAAAKAIRVGEEDEFDFLDGQEEGRSFEPSVAGKVTNEASPSIKNGRTIPSWKKHVDNKRTRHAVKRHNRGRASDRLEELVQ</sequence>
<dbReference type="GO" id="GO:0006412">
    <property type="term" value="P:translation"/>
    <property type="evidence" value="ECO:0007669"/>
    <property type="project" value="InterPro"/>
</dbReference>
<dbReference type="PANTHER" id="PTHR13184">
    <property type="entry name" value="37S RIBOSOMAL PROTEIN S22"/>
    <property type="match status" value="1"/>
</dbReference>
<feature type="compositionally biased region" description="Basic residues" evidence="8">
    <location>
        <begin position="818"/>
        <end position="829"/>
    </location>
</feature>
<comment type="subcellular location">
    <subcellularLocation>
        <location evidence="1">Mitochondrion</location>
    </subcellularLocation>
</comment>
<dbReference type="InterPro" id="IPR052571">
    <property type="entry name" value="Mt_RNA_Methyltransferase"/>
</dbReference>
<evidence type="ECO:0000256" key="3">
    <source>
        <dbReference type="ARBA" id="ARBA00022946"/>
    </source>
</evidence>
<evidence type="ECO:0008006" key="11">
    <source>
        <dbReference type="Google" id="ProtNLM"/>
    </source>
</evidence>
<evidence type="ECO:0000256" key="7">
    <source>
        <dbReference type="ARBA" id="ARBA00045681"/>
    </source>
</evidence>
<evidence type="ECO:0000256" key="1">
    <source>
        <dbReference type="ARBA" id="ARBA00004173"/>
    </source>
</evidence>
<keyword evidence="10" id="KW-1185">Reference proteome</keyword>
<dbReference type="SUPFAM" id="SSF53335">
    <property type="entry name" value="S-adenosyl-L-methionine-dependent methyltransferases"/>
    <property type="match status" value="1"/>
</dbReference>
<dbReference type="GO" id="GO:0005763">
    <property type="term" value="C:mitochondrial small ribosomal subunit"/>
    <property type="evidence" value="ECO:0007669"/>
    <property type="project" value="TreeGrafter"/>
</dbReference>
<evidence type="ECO:0000256" key="8">
    <source>
        <dbReference type="SAM" id="MobiDB-lite"/>
    </source>
</evidence>
<comment type="caution">
    <text evidence="9">The sequence shown here is derived from an EMBL/GenBank/DDBJ whole genome shotgun (WGS) entry which is preliminary data.</text>
</comment>
<dbReference type="InterPro" id="IPR015324">
    <property type="entry name" value="Ribosomal_Rsm22-like"/>
</dbReference>
<evidence type="ECO:0000313" key="9">
    <source>
        <dbReference type="EMBL" id="OXV08802.1"/>
    </source>
</evidence>
<evidence type="ECO:0000256" key="5">
    <source>
        <dbReference type="ARBA" id="ARBA00023014"/>
    </source>
</evidence>
<organism evidence="9 10">
    <name type="scientific">Elaphomyces granulatus</name>
    <dbReference type="NCBI Taxonomy" id="519963"/>
    <lineage>
        <taxon>Eukaryota</taxon>
        <taxon>Fungi</taxon>
        <taxon>Dikarya</taxon>
        <taxon>Ascomycota</taxon>
        <taxon>Pezizomycotina</taxon>
        <taxon>Eurotiomycetes</taxon>
        <taxon>Eurotiomycetidae</taxon>
        <taxon>Eurotiales</taxon>
        <taxon>Elaphomycetaceae</taxon>
        <taxon>Elaphomyces</taxon>
    </lineage>
</organism>
<protein>
    <recommendedName>
        <fullName evidence="11">37S ribosomal protein Rsm22</fullName>
    </recommendedName>
</protein>
<keyword evidence="2" id="KW-0479">Metal-binding</keyword>
<feature type="compositionally biased region" description="Basic and acidic residues" evidence="8">
    <location>
        <begin position="830"/>
        <end position="840"/>
    </location>
</feature>
<evidence type="ECO:0000256" key="4">
    <source>
        <dbReference type="ARBA" id="ARBA00023004"/>
    </source>
</evidence>
<reference evidence="9 10" key="1">
    <citation type="journal article" date="2015" name="Environ. Microbiol.">
        <title>Metagenome sequence of Elaphomyces granulatus from sporocarp tissue reveals Ascomycota ectomycorrhizal fingerprints of genome expansion and a Proteobacteria-rich microbiome.</title>
        <authorList>
            <person name="Quandt C.A."/>
            <person name="Kohler A."/>
            <person name="Hesse C.N."/>
            <person name="Sharpton T.J."/>
            <person name="Martin F."/>
            <person name="Spatafora J.W."/>
        </authorList>
    </citation>
    <scope>NUCLEOTIDE SEQUENCE [LARGE SCALE GENOMIC DNA]</scope>
    <source>
        <strain evidence="9 10">OSC145934</strain>
    </source>
</reference>
<evidence type="ECO:0000256" key="2">
    <source>
        <dbReference type="ARBA" id="ARBA00022723"/>
    </source>
</evidence>
<dbReference type="InterPro" id="IPR029063">
    <property type="entry name" value="SAM-dependent_MTases_sf"/>
</dbReference>
<dbReference type="AlphaFoldDB" id="A0A232LXF2"/>
<feature type="region of interest" description="Disordered" evidence="8">
    <location>
        <begin position="170"/>
        <end position="190"/>
    </location>
</feature>
<gene>
    <name evidence="9" type="ORF">Egran_03434</name>
</gene>
<dbReference type="EMBL" id="NPHW01003882">
    <property type="protein sequence ID" value="OXV08802.1"/>
    <property type="molecule type" value="Genomic_DNA"/>
</dbReference>
<evidence type="ECO:0000256" key="6">
    <source>
        <dbReference type="ARBA" id="ARBA00023128"/>
    </source>
</evidence>
<dbReference type="GO" id="GO:0008168">
    <property type="term" value="F:methyltransferase activity"/>
    <property type="evidence" value="ECO:0007669"/>
    <property type="project" value="InterPro"/>
</dbReference>
<keyword evidence="6" id="KW-0496">Mitochondrion</keyword>